<feature type="transmembrane region" description="Helical" evidence="2">
    <location>
        <begin position="12"/>
        <end position="34"/>
    </location>
</feature>
<keyword evidence="2" id="KW-0472">Membrane</keyword>
<proteinExistence type="predicted"/>
<sequence>MFGIELQDGWTIYIWLISGAAILVGVVFGIRWAANNEQFDEDIKYLVFDENDKDKMSAEEFAKYQDVNTRQEARRKELQDAREAAARDQNF</sequence>
<keyword evidence="4" id="KW-1185">Reference proteome</keyword>
<dbReference type="Proteomes" id="UP000306585">
    <property type="component" value="Unassembled WGS sequence"/>
</dbReference>
<comment type="caution">
    <text evidence="3">The sequence shown here is derived from an EMBL/GenBank/DDBJ whole genome shotgun (WGS) entry which is preliminary data.</text>
</comment>
<keyword evidence="2" id="KW-0812">Transmembrane</keyword>
<feature type="coiled-coil region" evidence="1">
    <location>
        <begin position="61"/>
        <end position="88"/>
    </location>
</feature>
<protein>
    <submittedName>
        <fullName evidence="3">Uncharacterized protein</fullName>
    </submittedName>
</protein>
<keyword evidence="2" id="KW-1133">Transmembrane helix</keyword>
<reference evidence="3 4" key="1">
    <citation type="journal article" date="2019" name="Appl. Environ. Microbiol.">
        <title>Environmental Evidence and Genomic Insight of Iron-oxidizing Bacteria Preference Towards More Corrosion Resistant Stainless Steel at Higher Salinities.</title>
        <authorList>
            <person name="Garrison C.E."/>
            <person name="Price K.A."/>
            <person name="Field E.K."/>
        </authorList>
    </citation>
    <scope>NUCLEOTIDE SEQUENCE [LARGE SCALE GENOMIC DNA]</scope>
    <source>
        <strain evidence="3 4">P3</strain>
    </source>
</reference>
<organism evidence="3 4">
    <name type="scientific">Mariprofundus erugo</name>
    <dbReference type="NCBI Taxonomy" id="2528639"/>
    <lineage>
        <taxon>Bacteria</taxon>
        <taxon>Pseudomonadati</taxon>
        <taxon>Pseudomonadota</taxon>
        <taxon>Candidatius Mariprofundia</taxon>
        <taxon>Mariprofundales</taxon>
        <taxon>Mariprofundaceae</taxon>
        <taxon>Mariprofundus</taxon>
    </lineage>
</organism>
<dbReference type="RefSeq" id="WP_138239640.1">
    <property type="nucleotide sequence ID" value="NZ_VBRY01000009.1"/>
</dbReference>
<evidence type="ECO:0000313" key="4">
    <source>
        <dbReference type="Proteomes" id="UP000306585"/>
    </source>
</evidence>
<evidence type="ECO:0000256" key="2">
    <source>
        <dbReference type="SAM" id="Phobius"/>
    </source>
</evidence>
<dbReference type="AlphaFoldDB" id="A0A5R9GND2"/>
<evidence type="ECO:0000256" key="1">
    <source>
        <dbReference type="SAM" id="Coils"/>
    </source>
</evidence>
<keyword evidence="1" id="KW-0175">Coiled coil</keyword>
<dbReference type="OrthoDB" id="9181863at2"/>
<accession>A0A5R9GND2</accession>
<dbReference type="EMBL" id="VBRY01000009">
    <property type="protein sequence ID" value="TLS66459.1"/>
    <property type="molecule type" value="Genomic_DNA"/>
</dbReference>
<name>A0A5R9GND2_9PROT</name>
<gene>
    <name evidence="3" type="ORF">FEF65_09815</name>
</gene>
<evidence type="ECO:0000313" key="3">
    <source>
        <dbReference type="EMBL" id="TLS66459.1"/>
    </source>
</evidence>